<evidence type="ECO:0000259" key="1">
    <source>
        <dbReference type="SMART" id="SM00225"/>
    </source>
</evidence>
<dbReference type="GO" id="GO:0051260">
    <property type="term" value="P:protein homooligomerization"/>
    <property type="evidence" value="ECO:0007669"/>
    <property type="project" value="InterPro"/>
</dbReference>
<dbReference type="WBParaSite" id="nRc.2.0.1.t17971-RA">
    <property type="protein sequence ID" value="nRc.2.0.1.t17971-RA"/>
    <property type="gene ID" value="nRc.2.0.1.g17971"/>
</dbReference>
<feature type="domain" description="BTB" evidence="1">
    <location>
        <begin position="3"/>
        <end position="147"/>
    </location>
</feature>
<dbReference type="InterPro" id="IPR045068">
    <property type="entry name" value="BACURD1-3"/>
</dbReference>
<dbReference type="Pfam" id="PF02214">
    <property type="entry name" value="BTB_2"/>
    <property type="match status" value="2"/>
</dbReference>
<dbReference type="InterPro" id="IPR000210">
    <property type="entry name" value="BTB/POZ_dom"/>
</dbReference>
<sequence length="157" mass="17713">MSQIVKLNVGGRKYATSRQTLTRDPDSMLARMFSDDWNYSMPSYKTSTNVDSSSPPCCSSSTVDGAHGDSCEMMKKVSSDQQNDVDEHFIDRDGEHFRFILNFLRDGPSVSLPLDNAGVLHELLREAEYYQLQGLIELLRSKLFSPLRSIKNGEIVK</sequence>
<keyword evidence="2" id="KW-1185">Reference proteome</keyword>
<dbReference type="Proteomes" id="UP000887565">
    <property type="component" value="Unplaced"/>
</dbReference>
<organism evidence="2 3">
    <name type="scientific">Romanomermis culicivorax</name>
    <name type="common">Nematode worm</name>
    <dbReference type="NCBI Taxonomy" id="13658"/>
    <lineage>
        <taxon>Eukaryota</taxon>
        <taxon>Metazoa</taxon>
        <taxon>Ecdysozoa</taxon>
        <taxon>Nematoda</taxon>
        <taxon>Enoplea</taxon>
        <taxon>Dorylaimia</taxon>
        <taxon>Mermithida</taxon>
        <taxon>Mermithoidea</taxon>
        <taxon>Mermithidae</taxon>
        <taxon>Romanomermis</taxon>
    </lineage>
</organism>
<evidence type="ECO:0000313" key="2">
    <source>
        <dbReference type="Proteomes" id="UP000887565"/>
    </source>
</evidence>
<dbReference type="AlphaFoldDB" id="A0A915IW02"/>
<protein>
    <submittedName>
        <fullName evidence="3">BTB domain-containing protein</fullName>
    </submittedName>
</protein>
<name>A0A915IW02_ROMCU</name>
<dbReference type="PANTHER" id="PTHR11145:SF8">
    <property type="entry name" value="RE57120P"/>
    <property type="match status" value="1"/>
</dbReference>
<proteinExistence type="predicted"/>
<accession>A0A915IW02</accession>
<dbReference type="Gene3D" id="3.30.710.10">
    <property type="entry name" value="Potassium Channel Kv1.1, Chain A"/>
    <property type="match status" value="1"/>
</dbReference>
<dbReference type="SUPFAM" id="SSF54695">
    <property type="entry name" value="POZ domain"/>
    <property type="match status" value="1"/>
</dbReference>
<dbReference type="InterPro" id="IPR011333">
    <property type="entry name" value="SKP1/BTB/POZ_sf"/>
</dbReference>
<dbReference type="PANTHER" id="PTHR11145">
    <property type="entry name" value="BTB/POZ DOMAIN-CONTAINING ADAPTER FOR CUL3-MEDIATED RHOA DEGRADATION PROTEIN FAMILY MEMBER"/>
    <property type="match status" value="1"/>
</dbReference>
<evidence type="ECO:0000313" key="3">
    <source>
        <dbReference type="WBParaSite" id="nRc.2.0.1.t17971-RA"/>
    </source>
</evidence>
<dbReference type="InterPro" id="IPR003131">
    <property type="entry name" value="T1-type_BTB"/>
</dbReference>
<dbReference type="SMART" id="SM00225">
    <property type="entry name" value="BTB"/>
    <property type="match status" value="1"/>
</dbReference>
<reference evidence="3" key="1">
    <citation type="submission" date="2022-11" db="UniProtKB">
        <authorList>
            <consortium name="WormBaseParasite"/>
        </authorList>
    </citation>
    <scope>IDENTIFICATION</scope>
</reference>